<dbReference type="PROSITE" id="PS51206">
    <property type="entry name" value="SF3_HELICASE_1"/>
    <property type="match status" value="1"/>
</dbReference>
<feature type="domain" description="SF3 helicase" evidence="4">
    <location>
        <begin position="656"/>
        <end position="817"/>
    </location>
</feature>
<dbReference type="InterPro" id="IPR051620">
    <property type="entry name" value="ORF904-like_C"/>
</dbReference>
<dbReference type="InterPro" id="IPR006500">
    <property type="entry name" value="Helicase_put_C_phage/plasmid"/>
</dbReference>
<dbReference type="InterPro" id="IPR056443">
    <property type="entry name" value="AEP_C962R"/>
</dbReference>
<dbReference type="NCBIfam" id="TIGR01613">
    <property type="entry name" value="primase_Cterm"/>
    <property type="match status" value="1"/>
</dbReference>
<dbReference type="EMBL" id="MN448302">
    <property type="protein sequence ID" value="QFG75185.1"/>
    <property type="molecule type" value="Genomic_DNA"/>
</dbReference>
<dbReference type="PANTHER" id="PTHR35372">
    <property type="entry name" value="ATP BINDING PROTEIN-RELATED"/>
    <property type="match status" value="1"/>
</dbReference>
<name>A0A5J6VM08_9VIRU</name>
<dbReference type="Pfam" id="PF08707">
    <property type="entry name" value="PriCT_2"/>
    <property type="match status" value="1"/>
</dbReference>
<protein>
    <submittedName>
        <fullName evidence="5">D5 N terminal like protein</fullName>
    </submittedName>
</protein>
<dbReference type="InterPro" id="IPR014015">
    <property type="entry name" value="Helicase_SF3_DNA-vir"/>
</dbReference>
<keyword evidence="3" id="KW-0067">ATP-binding</keyword>
<reference evidence="5" key="1">
    <citation type="journal article" date="2019" name="Philos. Trans. R. Soc. Lond., B, Biol. Sci.">
        <title>Targeted metagenomic recovery of four divergent viruses reveals shared and distinctive characteristics of giant viruses of marine eukaryotes.</title>
        <authorList>
            <person name="Needham D.M."/>
            <person name="Poirier C."/>
            <person name="Hehenberger E."/>
            <person name="Jimenez V."/>
            <person name="Swalwell J.E."/>
            <person name="Santoro A.E."/>
            <person name="Worden A.Z."/>
        </authorList>
    </citation>
    <scope>NUCLEOTIDE SEQUENCE</scope>
    <source>
        <strain evidence="5">OPacV-421</strain>
    </source>
</reference>
<dbReference type="InterPro" id="IPR027417">
    <property type="entry name" value="P-loop_NTPase"/>
</dbReference>
<accession>A0A5J6VM08</accession>
<dbReference type="PANTHER" id="PTHR35372:SF2">
    <property type="entry name" value="SF3 HELICASE DOMAIN-CONTAINING PROTEIN"/>
    <property type="match status" value="1"/>
</dbReference>
<evidence type="ECO:0000256" key="3">
    <source>
        <dbReference type="ARBA" id="ARBA00022840"/>
    </source>
</evidence>
<evidence type="ECO:0000256" key="2">
    <source>
        <dbReference type="ARBA" id="ARBA00022801"/>
    </source>
</evidence>
<dbReference type="Pfam" id="PF08706">
    <property type="entry name" value="D5_N"/>
    <property type="match status" value="1"/>
</dbReference>
<keyword evidence="2" id="KW-0378">Hydrolase</keyword>
<dbReference type="InterPro" id="IPR014818">
    <property type="entry name" value="Phage/plasmid_primase_P4_C"/>
</dbReference>
<organism evidence="5">
    <name type="scientific">Megaviridae environmental sample</name>
    <dbReference type="NCBI Taxonomy" id="1737588"/>
    <lineage>
        <taxon>Viruses</taxon>
        <taxon>Varidnaviria</taxon>
        <taxon>Bamfordvirae</taxon>
        <taxon>Nucleocytoviricota</taxon>
        <taxon>Megaviricetes</taxon>
        <taxon>Imitervirales</taxon>
        <taxon>Mimiviridae</taxon>
        <taxon>environmental samples</taxon>
    </lineage>
</organism>
<evidence type="ECO:0000256" key="1">
    <source>
        <dbReference type="ARBA" id="ARBA00022741"/>
    </source>
</evidence>
<dbReference type="Pfam" id="PF23162">
    <property type="entry name" value="AEP_C962R"/>
    <property type="match status" value="1"/>
</dbReference>
<dbReference type="Gene3D" id="3.40.50.300">
    <property type="entry name" value="P-loop containing nucleotide triphosphate hydrolases"/>
    <property type="match status" value="1"/>
</dbReference>
<dbReference type="SMART" id="SM00885">
    <property type="entry name" value="D5_N"/>
    <property type="match status" value="1"/>
</dbReference>
<dbReference type="InterPro" id="IPR014819">
    <property type="entry name" value="PriCT_2"/>
</dbReference>
<dbReference type="GO" id="GO:0005524">
    <property type="term" value="F:ATP binding"/>
    <property type="evidence" value="ECO:0007669"/>
    <property type="project" value="UniProtKB-KW"/>
</dbReference>
<evidence type="ECO:0000259" key="4">
    <source>
        <dbReference type="PROSITE" id="PS51206"/>
    </source>
</evidence>
<sequence length="947" mass="110963">MNSSTDLASFLNQYKYIKGGENKITHTRIGDKSSKIYGGCWSIPKKARTMFYKLYYKHIYELENPEYLTESQLPNKGPILLDFDFRYVSAIKKRQHGASHILDLIQLYIEKLKELLQFDKDQTTFNIYVFEKPKPIQTKNKTGVNITKDGVHVIIGLMLEHSVQLLLRNHILTKINDIWEDLPLTNSWEEVLDEGISAGYTNWQLHGSKKPNNTAYQLKKLYTCTIKKGDEYELNSEDVDYFDFETRLAELSAQNTKHPYFPIKTAFKSDVKQFEKKKQSSGNSKKKYIQMDKIKNQEQLDAAVDELLKIGNDDFYRSEKGITLKLGKNERDERGGHVTDHYYLIETHKFTMLLPEKFYGPGSEPNWIRVGWALRNTHPRLFITWMKFSSQSSEFRFEDIPKYYEMWENMERDEGTKLTNKSIMFWAKTWGDIDKFNEIYKNTVEYFVKETIKTPIPTEFDFAQVLYHLKKDKFICVSIKNNVWYEFKHHRWHENDSGSSLRLSISKEMHQIYQEQMMKYLQLSADLPIRSIGPDGSEIENPEWKKAKEMTSQIATIAMKLKKTTDKNNIMREARELFYDRNFLDEQDNNPYLLGFNNGIFDFNENLFRPGDPTDYVVKSTKFNYVSKDKLLETEEGKTSIDEVTEFMEQLFPVKELRDYMWEHLASTLIGTNNNQTFNIYTGSGRNGKSMLVALMSKVLGEYKGTVPITLITQKRPNIGNTSSEVVALKGVRYAVMQEPSKGDKINEGIMKEITGSDPLQGRALYQSSCVFIPQFKLVVCTNTLFAIVSNDDGTWRRIRVCDFVSKFKEKPMKNDKDEPYQFKVNKKLEDKFDKWKVAFMAILIEIAKKSKGDVQDCNIVMAKSNEYREDQDYLSSFIKENIKEDLEGHVKKQQLNKIFRHWYQLQFSGNPPASKELFDFMNKRYGKYNLKTGWKHISIIEEDEEE</sequence>
<proteinExistence type="predicted"/>
<evidence type="ECO:0000313" key="5">
    <source>
        <dbReference type="EMBL" id="QFG75185.1"/>
    </source>
</evidence>
<dbReference type="GO" id="GO:0016817">
    <property type="term" value="F:hydrolase activity, acting on acid anhydrides"/>
    <property type="evidence" value="ECO:0007669"/>
    <property type="project" value="InterPro"/>
</dbReference>
<keyword evidence="1" id="KW-0547">Nucleotide-binding</keyword>